<dbReference type="Proteomes" id="UP000740557">
    <property type="component" value="Unassembled WGS sequence"/>
</dbReference>
<organism evidence="5 6">
    <name type="scientific">candidate division WWE3 bacterium</name>
    <dbReference type="NCBI Taxonomy" id="2053526"/>
    <lineage>
        <taxon>Bacteria</taxon>
        <taxon>Katanobacteria</taxon>
    </lineage>
</organism>
<dbReference type="PANTHER" id="PTHR30290:SF9">
    <property type="entry name" value="OLIGOPEPTIDE-BINDING PROTEIN APPA"/>
    <property type="match status" value="1"/>
</dbReference>
<dbReference type="InterPro" id="IPR000914">
    <property type="entry name" value="SBP_5_dom"/>
</dbReference>
<keyword evidence="2" id="KW-0813">Transport</keyword>
<dbReference type="SUPFAM" id="SSF53850">
    <property type="entry name" value="Periplasmic binding protein-like II"/>
    <property type="match status" value="1"/>
</dbReference>
<dbReference type="CDD" id="cd00995">
    <property type="entry name" value="PBP2_NikA_DppA_OppA_like"/>
    <property type="match status" value="1"/>
</dbReference>
<dbReference type="PANTHER" id="PTHR30290">
    <property type="entry name" value="PERIPLASMIC BINDING COMPONENT OF ABC TRANSPORTER"/>
    <property type="match status" value="1"/>
</dbReference>
<evidence type="ECO:0000256" key="2">
    <source>
        <dbReference type="ARBA" id="ARBA00022448"/>
    </source>
</evidence>
<proteinExistence type="inferred from homology"/>
<evidence type="ECO:0000256" key="3">
    <source>
        <dbReference type="ARBA" id="ARBA00022729"/>
    </source>
</evidence>
<dbReference type="Gene3D" id="3.90.76.10">
    <property type="entry name" value="Dipeptide-binding Protein, Domain 1"/>
    <property type="match status" value="1"/>
</dbReference>
<reference evidence="5" key="2">
    <citation type="journal article" date="2021" name="Microbiome">
        <title>Successional dynamics and alternative stable states in a saline activated sludge microbial community over 9 years.</title>
        <authorList>
            <person name="Wang Y."/>
            <person name="Ye J."/>
            <person name="Ju F."/>
            <person name="Liu L."/>
            <person name="Boyd J.A."/>
            <person name="Deng Y."/>
            <person name="Parks D.H."/>
            <person name="Jiang X."/>
            <person name="Yin X."/>
            <person name="Woodcroft B.J."/>
            <person name="Tyson G.W."/>
            <person name="Hugenholtz P."/>
            <person name="Polz M.F."/>
            <person name="Zhang T."/>
        </authorList>
    </citation>
    <scope>NUCLEOTIDE SEQUENCE</scope>
    <source>
        <strain evidence="5">HKST-UBA79</strain>
    </source>
</reference>
<dbReference type="Gene3D" id="3.10.105.10">
    <property type="entry name" value="Dipeptide-binding Protein, Domain 3"/>
    <property type="match status" value="1"/>
</dbReference>
<evidence type="ECO:0000313" key="6">
    <source>
        <dbReference type="Proteomes" id="UP000740557"/>
    </source>
</evidence>
<name>A0A955J3T5_UNCKA</name>
<dbReference type="GO" id="GO:0015833">
    <property type="term" value="P:peptide transport"/>
    <property type="evidence" value="ECO:0007669"/>
    <property type="project" value="TreeGrafter"/>
</dbReference>
<dbReference type="GO" id="GO:1904680">
    <property type="term" value="F:peptide transmembrane transporter activity"/>
    <property type="evidence" value="ECO:0007669"/>
    <property type="project" value="TreeGrafter"/>
</dbReference>
<feature type="domain" description="Solute-binding protein family 5" evidence="4">
    <location>
        <begin position="10"/>
        <end position="323"/>
    </location>
</feature>
<dbReference type="InterPro" id="IPR039424">
    <property type="entry name" value="SBP_5"/>
</dbReference>
<evidence type="ECO:0000259" key="4">
    <source>
        <dbReference type="Pfam" id="PF00496"/>
    </source>
</evidence>
<feature type="non-terminal residue" evidence="5">
    <location>
        <position position="1"/>
    </location>
</feature>
<dbReference type="Pfam" id="PF00496">
    <property type="entry name" value="SBP_bac_5"/>
    <property type="match status" value="1"/>
</dbReference>
<dbReference type="AlphaFoldDB" id="A0A955J3T5"/>
<gene>
    <name evidence="5" type="ORF">KC980_04430</name>
</gene>
<comment type="similarity">
    <text evidence="1">Belongs to the bacterial solute-binding protein 5 family.</text>
</comment>
<comment type="caution">
    <text evidence="5">The sequence shown here is derived from an EMBL/GenBank/DDBJ whole genome shotgun (WGS) entry which is preliminary data.</text>
</comment>
<sequence>LFKYDIFGSLVPDLAESWEIQEDGLVYQIKIKEGITWSDGTPITTDDLIYTAFKIPDLQVVITDKVDSRTIRYTLPNKYSPFLSLLTNPVMKNNTEENDDPLMPISSGEYKIVNISKDGPITKSVTLATEKNEQIKKLTFRYYSNDDELLTGAKLGEIDGFILNDQIKLQNFELYRFPTQGVYYSLIFNLRNENVENAEFRKKMQQVLDIEDLIAPYGILAQGPISRNLYTDGAINFNPYDKDILEDIPINPVTITVPNITQHKQLAERIKDAWEDKLGLVVEIQKVDPERIQDTIIVNRDFEILLYGQETGRDPDRYAYWHSTQKDYPGLNLSGFEQVRADRSLEEGRNVIESTTRRVHYGEFQNAIMENTPAIFLYHPYQNYYVTKRISGIGDKYTFNLADRFLDFENWRFLDL</sequence>
<reference evidence="5" key="1">
    <citation type="submission" date="2020-04" db="EMBL/GenBank/DDBJ databases">
        <authorList>
            <person name="Zhang T."/>
        </authorList>
    </citation>
    <scope>NUCLEOTIDE SEQUENCE</scope>
    <source>
        <strain evidence="5">HKST-UBA79</strain>
    </source>
</reference>
<accession>A0A955J3T5</accession>
<dbReference type="EMBL" id="JAGQNX010000149">
    <property type="protein sequence ID" value="MCA9308735.1"/>
    <property type="molecule type" value="Genomic_DNA"/>
</dbReference>
<keyword evidence="3" id="KW-0732">Signal</keyword>
<evidence type="ECO:0000256" key="1">
    <source>
        <dbReference type="ARBA" id="ARBA00005695"/>
    </source>
</evidence>
<dbReference type="Gene3D" id="3.40.190.10">
    <property type="entry name" value="Periplasmic binding protein-like II"/>
    <property type="match status" value="1"/>
</dbReference>
<protein>
    <submittedName>
        <fullName evidence="5">ABC transporter substrate-binding protein</fullName>
    </submittedName>
</protein>
<evidence type="ECO:0000313" key="5">
    <source>
        <dbReference type="EMBL" id="MCA9308735.1"/>
    </source>
</evidence>